<feature type="region of interest" description="Disordered" evidence="5">
    <location>
        <begin position="295"/>
        <end position="314"/>
    </location>
</feature>
<comment type="caution">
    <text evidence="7">The sequence shown here is derived from an EMBL/GenBank/DDBJ whole genome shotgun (WGS) entry which is preliminary data.</text>
</comment>
<evidence type="ECO:0000256" key="1">
    <source>
        <dbReference type="ARBA" id="ARBA00009437"/>
    </source>
</evidence>
<evidence type="ECO:0000256" key="3">
    <source>
        <dbReference type="ARBA" id="ARBA00023125"/>
    </source>
</evidence>
<evidence type="ECO:0000259" key="6">
    <source>
        <dbReference type="PROSITE" id="PS50931"/>
    </source>
</evidence>
<dbReference type="CDD" id="cd08414">
    <property type="entry name" value="PBP2_LTTR_aromatics_like"/>
    <property type="match status" value="1"/>
</dbReference>
<evidence type="ECO:0000256" key="4">
    <source>
        <dbReference type="ARBA" id="ARBA00023163"/>
    </source>
</evidence>
<name>A0ABU1UG76_9MICC</name>
<keyword evidence="8" id="KW-1185">Reference proteome</keyword>
<dbReference type="InterPro" id="IPR005119">
    <property type="entry name" value="LysR_subst-bd"/>
</dbReference>
<dbReference type="InterPro" id="IPR036388">
    <property type="entry name" value="WH-like_DNA-bd_sf"/>
</dbReference>
<comment type="similarity">
    <text evidence="1">Belongs to the LysR transcriptional regulatory family.</text>
</comment>
<dbReference type="SUPFAM" id="SSF53850">
    <property type="entry name" value="Periplasmic binding protein-like II"/>
    <property type="match status" value="1"/>
</dbReference>
<dbReference type="PANTHER" id="PTHR30346:SF17">
    <property type="entry name" value="LYSR FAMILY TRANSCRIPTIONAL REGULATOR"/>
    <property type="match status" value="1"/>
</dbReference>
<dbReference type="Proteomes" id="UP001252243">
    <property type="component" value="Unassembled WGS sequence"/>
</dbReference>
<sequence>MDIRQLNYFIAVAEERHFGRAAKRLHMAQPPLSQQIRQLEEQLGVQLLNRTTRRVDLTAAGQLLLDRGRQIVNDVATLQADVYQVGKGATGVLRVGFSGSATYGVMPQIARLAKQVLPGLSLALHGEMLTPSMEAGLRDGTLDAALLRPPVASQEIDYRMVTQEPLVLALPSFSALAVDRPVAMHELQDQDFIAYGPESVLYRTTADLCRQAGFQPRITQVVGETSTMLAFVAAGGGVAVMPSSVQAFQLEGVAYREIENVPMVELAVAWLRGHHSALLHNFLDVVVTATAAPPAPVPASGPAPFPTDERLSHS</sequence>
<dbReference type="PROSITE" id="PS50931">
    <property type="entry name" value="HTH_LYSR"/>
    <property type="match status" value="1"/>
</dbReference>
<evidence type="ECO:0000256" key="5">
    <source>
        <dbReference type="SAM" id="MobiDB-lite"/>
    </source>
</evidence>
<dbReference type="PRINTS" id="PR00039">
    <property type="entry name" value="HTHLYSR"/>
</dbReference>
<dbReference type="Pfam" id="PF00126">
    <property type="entry name" value="HTH_1"/>
    <property type="match status" value="1"/>
</dbReference>
<proteinExistence type="inferred from homology"/>
<dbReference type="PANTHER" id="PTHR30346">
    <property type="entry name" value="TRANSCRIPTIONAL DUAL REGULATOR HCAR-RELATED"/>
    <property type="match status" value="1"/>
</dbReference>
<keyword evidence="3 7" id="KW-0238">DNA-binding</keyword>
<reference evidence="7 8" key="1">
    <citation type="submission" date="2023-07" db="EMBL/GenBank/DDBJ databases">
        <title>Sorghum-associated microbial communities from plants grown in Nebraska, USA.</title>
        <authorList>
            <person name="Schachtman D."/>
        </authorList>
    </citation>
    <scope>NUCLEOTIDE SEQUENCE [LARGE SCALE GENOMIC DNA]</scope>
    <source>
        <strain evidence="7 8">BE167</strain>
    </source>
</reference>
<dbReference type="Gene3D" id="1.10.10.10">
    <property type="entry name" value="Winged helix-like DNA-binding domain superfamily/Winged helix DNA-binding domain"/>
    <property type="match status" value="1"/>
</dbReference>
<dbReference type="EMBL" id="JAVDVQ010000019">
    <property type="protein sequence ID" value="MDR7084199.1"/>
    <property type="molecule type" value="Genomic_DNA"/>
</dbReference>
<keyword evidence="4" id="KW-0804">Transcription</keyword>
<evidence type="ECO:0000313" key="8">
    <source>
        <dbReference type="Proteomes" id="UP001252243"/>
    </source>
</evidence>
<dbReference type="SUPFAM" id="SSF46785">
    <property type="entry name" value="Winged helix' DNA-binding domain"/>
    <property type="match status" value="1"/>
</dbReference>
<dbReference type="InterPro" id="IPR036390">
    <property type="entry name" value="WH_DNA-bd_sf"/>
</dbReference>
<evidence type="ECO:0000313" key="7">
    <source>
        <dbReference type="EMBL" id="MDR7084199.1"/>
    </source>
</evidence>
<dbReference type="GO" id="GO:0003677">
    <property type="term" value="F:DNA binding"/>
    <property type="evidence" value="ECO:0007669"/>
    <property type="project" value="UniProtKB-KW"/>
</dbReference>
<accession>A0ABU1UG76</accession>
<dbReference type="Pfam" id="PF03466">
    <property type="entry name" value="LysR_substrate"/>
    <property type="match status" value="1"/>
</dbReference>
<gene>
    <name evidence="7" type="ORF">J2X01_003507</name>
</gene>
<keyword evidence="2" id="KW-0805">Transcription regulation</keyword>
<feature type="domain" description="HTH lysR-type" evidence="6">
    <location>
        <begin position="1"/>
        <end position="58"/>
    </location>
</feature>
<dbReference type="Gene3D" id="3.40.190.10">
    <property type="entry name" value="Periplasmic binding protein-like II"/>
    <property type="match status" value="2"/>
</dbReference>
<dbReference type="RefSeq" id="WP_310060232.1">
    <property type="nucleotide sequence ID" value="NZ_JAVDVQ010000019.1"/>
</dbReference>
<organism evidence="7 8">
    <name type="scientific">Arthrobacter ginsengisoli</name>
    <dbReference type="NCBI Taxonomy" id="1356565"/>
    <lineage>
        <taxon>Bacteria</taxon>
        <taxon>Bacillati</taxon>
        <taxon>Actinomycetota</taxon>
        <taxon>Actinomycetes</taxon>
        <taxon>Micrococcales</taxon>
        <taxon>Micrococcaceae</taxon>
        <taxon>Arthrobacter</taxon>
    </lineage>
</organism>
<protein>
    <submittedName>
        <fullName evidence="7">DNA-binding transcriptional LysR family regulator</fullName>
    </submittedName>
</protein>
<dbReference type="InterPro" id="IPR000847">
    <property type="entry name" value="LysR_HTH_N"/>
</dbReference>
<feature type="compositionally biased region" description="Pro residues" evidence="5">
    <location>
        <begin position="295"/>
        <end position="305"/>
    </location>
</feature>
<evidence type="ECO:0000256" key="2">
    <source>
        <dbReference type="ARBA" id="ARBA00023015"/>
    </source>
</evidence>